<evidence type="ECO:0000256" key="1">
    <source>
        <dbReference type="SAM" id="MobiDB-lite"/>
    </source>
</evidence>
<dbReference type="Proteomes" id="UP000177798">
    <property type="component" value="Chromosome 1"/>
</dbReference>
<keyword evidence="2" id="KW-1133">Transmembrane helix</keyword>
<reference evidence="4" key="1">
    <citation type="journal article" date="2017" name="Genome Biol. Evol.">
        <title>The complete genome sequence of the phytopathogenic fungus Sclerotinia sclerotiorum reveals insights into the genome architecture of broad host range pathogens.</title>
        <authorList>
            <person name="Derbyshire M."/>
            <person name="Denton-Giles M."/>
            <person name="Hegedus D."/>
            <person name="Seifbarghy S."/>
            <person name="Rollins J."/>
            <person name="van Kan J."/>
            <person name="Seidl M.F."/>
            <person name="Faino L."/>
            <person name="Mbengue M."/>
            <person name="Navaud O."/>
            <person name="Raffaele S."/>
            <person name="Hammond-Kosack K."/>
            <person name="Heard S."/>
            <person name="Oliver R."/>
        </authorList>
    </citation>
    <scope>NUCLEOTIDE SEQUENCE [LARGE SCALE GENOMIC DNA]</scope>
    <source>
        <strain evidence="4">ATCC 18683 / 1980 / Ss-1</strain>
    </source>
</reference>
<dbReference type="RefSeq" id="XP_001596934.1">
    <property type="nucleotide sequence ID" value="XM_001596884.1"/>
</dbReference>
<evidence type="ECO:0000313" key="3">
    <source>
        <dbReference type="EMBL" id="APA06352.1"/>
    </source>
</evidence>
<dbReference type="OMA" id="ANFHEME"/>
<organism evidence="3 4">
    <name type="scientific">Sclerotinia sclerotiorum (strain ATCC 18683 / 1980 / Ss-1)</name>
    <name type="common">White mold</name>
    <name type="synonym">Whetzelinia sclerotiorum</name>
    <dbReference type="NCBI Taxonomy" id="665079"/>
    <lineage>
        <taxon>Eukaryota</taxon>
        <taxon>Fungi</taxon>
        <taxon>Dikarya</taxon>
        <taxon>Ascomycota</taxon>
        <taxon>Pezizomycotina</taxon>
        <taxon>Leotiomycetes</taxon>
        <taxon>Helotiales</taxon>
        <taxon>Sclerotiniaceae</taxon>
        <taxon>Sclerotinia</taxon>
    </lineage>
</organism>
<accession>A0A1D9PUZ6</accession>
<name>A0A1D9PUZ6_SCLS1</name>
<evidence type="ECO:0000256" key="2">
    <source>
        <dbReference type="SAM" id="Phobius"/>
    </source>
</evidence>
<keyword evidence="2" id="KW-0812">Transmembrane</keyword>
<feature type="region of interest" description="Disordered" evidence="1">
    <location>
        <begin position="90"/>
        <end position="119"/>
    </location>
</feature>
<feature type="compositionally biased region" description="Low complexity" evidence="1">
    <location>
        <begin position="102"/>
        <end position="119"/>
    </location>
</feature>
<feature type="region of interest" description="Disordered" evidence="1">
    <location>
        <begin position="167"/>
        <end position="186"/>
    </location>
</feature>
<feature type="transmembrane region" description="Helical" evidence="2">
    <location>
        <begin position="191"/>
        <end position="214"/>
    </location>
</feature>
<evidence type="ECO:0000313" key="4">
    <source>
        <dbReference type="Proteomes" id="UP000177798"/>
    </source>
</evidence>
<dbReference type="OrthoDB" id="3534373at2759"/>
<dbReference type="AlphaFoldDB" id="A0A1D9PUZ6"/>
<dbReference type="EMBL" id="CP017814">
    <property type="protein sequence ID" value="APA06352.1"/>
    <property type="molecule type" value="Genomic_DNA"/>
</dbReference>
<gene>
    <name evidence="3" type="ORF">sscle_01g011220</name>
</gene>
<proteinExistence type="predicted"/>
<feature type="compositionally biased region" description="Polar residues" evidence="1">
    <location>
        <begin position="167"/>
        <end position="183"/>
    </location>
</feature>
<keyword evidence="2" id="KW-0472">Membrane</keyword>
<protein>
    <submittedName>
        <fullName evidence="3">Uncharacterized protein</fullName>
    </submittedName>
</protein>
<dbReference type="KEGG" id="ssl:SS1G_01126"/>
<dbReference type="VEuPathDB" id="FungiDB:sscle_01g011220"/>
<sequence>MAFWSEWNYQFTLMRMISDSSIGGLILEIASNVPLSSGEYQWTVPFGLDINNVHFPPWAILSDCDGTQTLSGAFWVNDAAVLKRDDSNSIDKKARLPDPDLTVSTSMSSTSVGGDSSSSTKIGKVTSASMLGNNGISSSISISGTATSMINSTRHTHPTLFATSTNTLQDSTNAPQDSTNTPPVSGEKKRMHMIVGIVVGILGLFVLVIVYINIHHRDKHEQPLTSPWKMWSDRNAVELETTANSHELEEPGKFELHGTSMKGKIYELEGKSIKKAAPVDVGD</sequence>